<evidence type="ECO:0000313" key="3">
    <source>
        <dbReference type="Proteomes" id="UP001054854"/>
    </source>
</evidence>
<reference evidence="2" key="1">
    <citation type="submission" date="2024-05" db="EMBL/GenBank/DDBJ databases">
        <title>Whole genome shotgun sequence of Streptomyces hygroscopicus NBRC 113678.</title>
        <authorList>
            <person name="Komaki H."/>
            <person name="Tamura T."/>
        </authorList>
    </citation>
    <scope>NUCLEOTIDE SEQUENCE</scope>
    <source>
        <strain evidence="2">N11-34</strain>
    </source>
</reference>
<evidence type="ECO:0000313" key="2">
    <source>
        <dbReference type="EMBL" id="GHJ30016.1"/>
    </source>
</evidence>
<accession>A0ABQ3U3Q8</accession>
<protein>
    <submittedName>
        <fullName evidence="2">Uncharacterized protein</fullName>
    </submittedName>
</protein>
<name>A0ABQ3U3Q8_STRHY</name>
<dbReference type="EMBL" id="BNEK01000005">
    <property type="protein sequence ID" value="GHJ30016.1"/>
    <property type="molecule type" value="Genomic_DNA"/>
</dbReference>
<comment type="caution">
    <text evidence="2">The sequence shown here is derived from an EMBL/GenBank/DDBJ whole genome shotgun (WGS) entry which is preliminary data.</text>
</comment>
<sequence length="95" mass="10399">MASHPPLFYGRHPRVASHHVMLLCMPSQHRNPAAVYRPDPDLYRRAQAAVAVVGSDMNAHIIGFLHWLVGDTDDLPVRPSSTSDDPVACETAGTE</sequence>
<evidence type="ECO:0000256" key="1">
    <source>
        <dbReference type="SAM" id="MobiDB-lite"/>
    </source>
</evidence>
<feature type="region of interest" description="Disordered" evidence="1">
    <location>
        <begin position="75"/>
        <end position="95"/>
    </location>
</feature>
<organism evidence="2 3">
    <name type="scientific">Streptomyces hygroscopicus</name>
    <dbReference type="NCBI Taxonomy" id="1912"/>
    <lineage>
        <taxon>Bacteria</taxon>
        <taxon>Bacillati</taxon>
        <taxon>Actinomycetota</taxon>
        <taxon>Actinomycetes</taxon>
        <taxon>Kitasatosporales</taxon>
        <taxon>Streptomycetaceae</taxon>
        <taxon>Streptomyces</taxon>
        <taxon>Streptomyces violaceusniger group</taxon>
    </lineage>
</organism>
<keyword evidence="3" id="KW-1185">Reference proteome</keyword>
<proteinExistence type="predicted"/>
<gene>
    <name evidence="2" type="ORF">TPA0910_44490</name>
</gene>
<dbReference type="Proteomes" id="UP001054854">
    <property type="component" value="Unassembled WGS sequence"/>
</dbReference>